<dbReference type="Pfam" id="PF03682">
    <property type="entry name" value="UPF0158"/>
    <property type="match status" value="1"/>
</dbReference>
<gene>
    <name evidence="1" type="ORF">ABNK63_00305</name>
</gene>
<reference evidence="1" key="1">
    <citation type="submission" date="2024-06" db="EMBL/GenBank/DDBJ databases">
        <authorList>
            <person name="Sun Y."/>
        </authorList>
    </citation>
    <scope>NUCLEOTIDE SEQUENCE</scope>
    <source>
        <strain evidence="1">IGA1.0</strain>
    </source>
</reference>
<dbReference type="RefSeq" id="WP_007809724.1">
    <property type="nucleotide sequence ID" value="NZ_CP157948.1"/>
</dbReference>
<dbReference type="EMBL" id="CP157948">
    <property type="protein sequence ID" value="XBS90117.1"/>
    <property type="molecule type" value="Genomic_DNA"/>
</dbReference>
<name>A0AAU7QL45_9GAMM</name>
<accession>A0AAU7QL45</accession>
<dbReference type="AlphaFoldDB" id="A0AAU7QL45"/>
<evidence type="ECO:0000313" key="1">
    <source>
        <dbReference type="EMBL" id="XBS90117.1"/>
    </source>
</evidence>
<dbReference type="InterPro" id="IPR005361">
    <property type="entry name" value="UPF0158"/>
</dbReference>
<protein>
    <submittedName>
        <fullName evidence="1">UPF0158 family protein</fullName>
    </submittedName>
</protein>
<proteinExistence type="predicted"/>
<organism evidence="1">
    <name type="scientific">Rhodanobacter sp. IGA1.0</name>
    <dbReference type="NCBI Taxonomy" id="3158582"/>
    <lineage>
        <taxon>Bacteria</taxon>
        <taxon>Pseudomonadati</taxon>
        <taxon>Pseudomonadota</taxon>
        <taxon>Gammaproteobacteria</taxon>
        <taxon>Lysobacterales</taxon>
        <taxon>Rhodanobacteraceae</taxon>
        <taxon>Rhodanobacter</taxon>
    </lineage>
</organism>
<sequence length="141" mass="16186">MSEQTPVKLADLEDALLFLDAGGDTEAWVCRDTGTVLRHSDEFDEFDPLPADIEDAARYVALPNKRDLDLGKPLALEFARTQLPDCYEQVCAMFSHRGAYARFKDLLDRHDSLDAWHQWEREQTRQALREWCADNSITLAE</sequence>